<feature type="signal peptide" evidence="13">
    <location>
        <begin position="1"/>
        <end position="25"/>
    </location>
</feature>
<protein>
    <recommendedName>
        <fullName evidence="5">Aminopeptidase N</fullName>
        <ecNumber evidence="4">3.4.11.2</ecNumber>
    </recommendedName>
    <alternativeName>
        <fullName evidence="11">Alanine aminopeptidase</fullName>
    </alternativeName>
    <alternativeName>
        <fullName evidence="12">Lysyl aminopeptidase</fullName>
    </alternativeName>
</protein>
<dbReference type="InterPro" id="IPR050344">
    <property type="entry name" value="Peptidase_M1_aminopeptidases"/>
</dbReference>
<comment type="cofactor">
    <cofactor evidence="2">
        <name>Zn(2+)</name>
        <dbReference type="ChEBI" id="CHEBI:29105"/>
    </cofactor>
</comment>
<keyword evidence="7" id="KW-0479">Metal-binding</keyword>
<dbReference type="PANTHER" id="PTHR11533">
    <property type="entry name" value="PROTEASE M1 ZINC METALLOPROTEASE"/>
    <property type="match status" value="1"/>
</dbReference>
<reference evidence="15 16" key="1">
    <citation type="submission" date="2019-09" db="EMBL/GenBank/DDBJ databases">
        <title>Mumia zhuanghuii sp. nov. isolated from the intestinal contents of plateau pika (Ochotona curzoniae) in the Qinghai-Tibet plateau of China.</title>
        <authorList>
            <person name="Tian Z."/>
        </authorList>
    </citation>
    <scope>NUCLEOTIDE SEQUENCE [LARGE SCALE GENOMIC DNA]</scope>
    <source>
        <strain evidence="16">350</strain>
    </source>
</reference>
<dbReference type="SUPFAM" id="SSF55486">
    <property type="entry name" value="Metalloproteases ('zincins'), catalytic domain"/>
    <property type="match status" value="1"/>
</dbReference>
<dbReference type="EC" id="3.4.11.2" evidence="4"/>
<dbReference type="AlphaFoldDB" id="A0A5Q6RK72"/>
<dbReference type="InterPro" id="IPR001930">
    <property type="entry name" value="Peptidase_M1"/>
</dbReference>
<comment type="catalytic activity">
    <reaction evidence="1">
        <text>Release of an N-terminal amino acid, Xaa-|-Yaa- from a peptide, amide or arylamide. Xaa is preferably Ala, but may be most amino acids including Pro (slow action). When a terminal hydrophobic residue is followed by a prolyl residue, the two may be released as an intact Xaa-Pro dipeptide.</text>
        <dbReference type="EC" id="3.4.11.2"/>
    </reaction>
</comment>
<evidence type="ECO:0000256" key="5">
    <source>
        <dbReference type="ARBA" id="ARBA00015611"/>
    </source>
</evidence>
<dbReference type="RefSeq" id="WP_149771681.1">
    <property type="nucleotide sequence ID" value="NZ_VDFQ02000007.1"/>
</dbReference>
<feature type="chain" id="PRO_5024367307" description="Aminopeptidase N" evidence="13">
    <location>
        <begin position="26"/>
        <end position="488"/>
    </location>
</feature>
<dbReference type="EMBL" id="VDFQ02000007">
    <property type="protein sequence ID" value="KAA1418377.1"/>
    <property type="molecule type" value="Genomic_DNA"/>
</dbReference>
<dbReference type="OrthoDB" id="3885507at2"/>
<proteinExistence type="inferred from homology"/>
<evidence type="ECO:0000259" key="14">
    <source>
        <dbReference type="Pfam" id="PF01433"/>
    </source>
</evidence>
<dbReference type="GO" id="GO:0008237">
    <property type="term" value="F:metallopeptidase activity"/>
    <property type="evidence" value="ECO:0007669"/>
    <property type="project" value="UniProtKB-KW"/>
</dbReference>
<evidence type="ECO:0000256" key="11">
    <source>
        <dbReference type="ARBA" id="ARBA00029811"/>
    </source>
</evidence>
<dbReference type="Gene3D" id="1.10.390.10">
    <property type="entry name" value="Neutral Protease Domain 2"/>
    <property type="match status" value="1"/>
</dbReference>
<dbReference type="PANTHER" id="PTHR11533:SF297">
    <property type="entry name" value="AMINOPEPTIDASE N"/>
    <property type="match status" value="1"/>
</dbReference>
<feature type="domain" description="Peptidase M1 membrane alanine aminopeptidase" evidence="14">
    <location>
        <begin position="337"/>
        <end position="379"/>
    </location>
</feature>
<dbReference type="GO" id="GO:0008270">
    <property type="term" value="F:zinc ion binding"/>
    <property type="evidence" value="ECO:0007669"/>
    <property type="project" value="InterPro"/>
</dbReference>
<keyword evidence="13" id="KW-0732">Signal</keyword>
<dbReference type="Pfam" id="PF01433">
    <property type="entry name" value="Peptidase_M1"/>
    <property type="match status" value="1"/>
</dbReference>
<keyword evidence="9" id="KW-0862">Zinc</keyword>
<dbReference type="InterPro" id="IPR027268">
    <property type="entry name" value="Peptidase_M4/M1_CTD_sf"/>
</dbReference>
<evidence type="ECO:0000256" key="9">
    <source>
        <dbReference type="ARBA" id="ARBA00022833"/>
    </source>
</evidence>
<dbReference type="Proteomes" id="UP000307768">
    <property type="component" value="Unassembled WGS sequence"/>
</dbReference>
<keyword evidence="10" id="KW-0482">Metalloprotease</keyword>
<evidence type="ECO:0000256" key="7">
    <source>
        <dbReference type="ARBA" id="ARBA00022723"/>
    </source>
</evidence>
<evidence type="ECO:0000256" key="3">
    <source>
        <dbReference type="ARBA" id="ARBA00010136"/>
    </source>
</evidence>
<evidence type="ECO:0000256" key="12">
    <source>
        <dbReference type="ARBA" id="ARBA00031533"/>
    </source>
</evidence>
<evidence type="ECO:0000256" key="2">
    <source>
        <dbReference type="ARBA" id="ARBA00001947"/>
    </source>
</evidence>
<comment type="similarity">
    <text evidence="3">Belongs to the peptidase M1 family.</text>
</comment>
<evidence type="ECO:0000256" key="6">
    <source>
        <dbReference type="ARBA" id="ARBA00022670"/>
    </source>
</evidence>
<dbReference type="PRINTS" id="PR00756">
    <property type="entry name" value="ALADIPTASE"/>
</dbReference>
<dbReference type="GO" id="GO:0006508">
    <property type="term" value="P:proteolysis"/>
    <property type="evidence" value="ECO:0007669"/>
    <property type="project" value="UniProtKB-KW"/>
</dbReference>
<keyword evidence="6" id="KW-0645">Protease</keyword>
<evidence type="ECO:0000256" key="10">
    <source>
        <dbReference type="ARBA" id="ARBA00023049"/>
    </source>
</evidence>
<dbReference type="Gene3D" id="2.60.40.1730">
    <property type="entry name" value="tricorn interacting facor f3 domain"/>
    <property type="match status" value="1"/>
</dbReference>
<evidence type="ECO:0000256" key="4">
    <source>
        <dbReference type="ARBA" id="ARBA00012564"/>
    </source>
</evidence>
<dbReference type="GO" id="GO:0016285">
    <property type="term" value="F:alanyl aminopeptidase activity"/>
    <property type="evidence" value="ECO:0007669"/>
    <property type="project" value="UniProtKB-EC"/>
</dbReference>
<dbReference type="SUPFAM" id="SSF63737">
    <property type="entry name" value="Leukotriene A4 hydrolase N-terminal domain"/>
    <property type="match status" value="1"/>
</dbReference>
<accession>A0A5Q6RK72</accession>
<evidence type="ECO:0000313" key="15">
    <source>
        <dbReference type="EMBL" id="KAA1418377.1"/>
    </source>
</evidence>
<evidence type="ECO:0000256" key="13">
    <source>
        <dbReference type="SAM" id="SignalP"/>
    </source>
</evidence>
<comment type="caution">
    <text evidence="15">The sequence shown here is derived from an EMBL/GenBank/DDBJ whole genome shotgun (WGS) entry which is preliminary data.</text>
</comment>
<name>A0A5Q6RK72_9ACTN</name>
<keyword evidence="8" id="KW-0378">Hydrolase</keyword>
<dbReference type="InterPro" id="IPR042097">
    <property type="entry name" value="Aminopeptidase_N-like_N_sf"/>
</dbReference>
<gene>
    <name evidence="15" type="ORF">FE697_021395</name>
</gene>
<organism evidence="15 16">
    <name type="scientific">Mumia zhuanghuii</name>
    <dbReference type="NCBI Taxonomy" id="2585211"/>
    <lineage>
        <taxon>Bacteria</taxon>
        <taxon>Bacillati</taxon>
        <taxon>Actinomycetota</taxon>
        <taxon>Actinomycetes</taxon>
        <taxon>Propionibacteriales</taxon>
        <taxon>Nocardioidaceae</taxon>
        <taxon>Mumia</taxon>
    </lineage>
</organism>
<evidence type="ECO:0000256" key="1">
    <source>
        <dbReference type="ARBA" id="ARBA00000098"/>
    </source>
</evidence>
<dbReference type="CDD" id="cd09603">
    <property type="entry name" value="M1_APN_like"/>
    <property type="match status" value="1"/>
</dbReference>
<evidence type="ECO:0000256" key="8">
    <source>
        <dbReference type="ARBA" id="ARBA00022801"/>
    </source>
</evidence>
<dbReference type="InterPro" id="IPR014782">
    <property type="entry name" value="Peptidase_M1_dom"/>
</dbReference>
<evidence type="ECO:0000313" key="16">
    <source>
        <dbReference type="Proteomes" id="UP000307768"/>
    </source>
</evidence>
<sequence>MRIAVVVRSSVLLTALALVSGFAPASSGATSAGTAVSTTSLGAAVAQRPAVGGAGAGDPYFPRYGNGGYDVRRYRITATLRPDKRFVGRTRIVAVASKRLRRFNLDLLLPASSVRVAGRPARFTQRGRELVITPRRTLRKGARFTVTVAYAGRPTELTHRGVKAFWSTPSGGVVVGEPEAAPWWFASNDHPTDKATYDIRLRAARGTEAVSVGRLAGRKQVGDLTQWRWVMRRPMATYLAFAAWGDFRIERKRVDGVRYLYAYDRALGKGAHQRAVRSLRRTPKVVRFLERHLGPYPYADLGGVVTAADLGFALETQARPIYEGGFFTRGAGLEPGRNTSVVAHEVAHQWFGNSVSLRRWRDIWLNEGLATYLEWMWDESQGLGTVDSVFDDWYEYGGRSFWRLPIGDPGRDRIFDYRVYTRGAMAAHALRDKIGDQAFFALLRRWVGERRDGHGTTAQFVRLAEGVSGQQLDAFFDAWLYARVRPAR</sequence>